<evidence type="ECO:0000313" key="2">
    <source>
        <dbReference type="Proteomes" id="UP001148737"/>
    </source>
</evidence>
<accession>A0ACC1R1V8</accession>
<protein>
    <submittedName>
        <fullName evidence="1">Uncharacterized protein</fullName>
    </submittedName>
</protein>
<sequence length="442" mass="47223">MRLQLAGCLLVGAILDTTQAQRPSSQSICDYYATKRYGANNITTQQLLMQSIVSLAYAGGSELSNALSGSAGIFNHGQFKGQDVFLRPWFDGSKPTTNLNDQPVGVDWLDGGGTQPLIDFITGKASAVALTNQTNQYRLFNHWFIAFGYTYGCSLVSKFPRTGSSSPVGVAYTHKYMNLNQTDVGYFINQLTLASKYYGFSDDDAGTLETFMNARYNVRCGPSINGQLYSICLADECPLAAPSPDCNAYTNLQPNSASNSTGSPSSSSTSTTTPSSTSSSTSSSAATSSGPVLSSGAIAGIAIGGAAIILLAFGMWLYHRRQKAKPTLVPVPVTTSGHASPASTNPYYGSRPDSNLSPSAFRESYMRENDSSMRPWGNNPSEISDQRHTYMSQAHSPSPKPYDVTSFIAEMPSGDQIPSPGLSPPHTQSPFHAQRSTSPRMG</sequence>
<proteinExistence type="predicted"/>
<dbReference type="EMBL" id="JANAKD010000198">
    <property type="protein sequence ID" value="KAJ3496363.1"/>
    <property type="molecule type" value="Genomic_DNA"/>
</dbReference>
<reference evidence="1" key="1">
    <citation type="submission" date="2022-07" db="EMBL/GenBank/DDBJ databases">
        <title>Genome Sequence of Lecanicillium saksenae.</title>
        <authorList>
            <person name="Buettner E."/>
        </authorList>
    </citation>
    <scope>NUCLEOTIDE SEQUENCE</scope>
    <source>
        <strain evidence="1">VT-O1</strain>
    </source>
</reference>
<comment type="caution">
    <text evidence="1">The sequence shown here is derived from an EMBL/GenBank/DDBJ whole genome shotgun (WGS) entry which is preliminary data.</text>
</comment>
<evidence type="ECO:0000313" key="1">
    <source>
        <dbReference type="EMBL" id="KAJ3496363.1"/>
    </source>
</evidence>
<name>A0ACC1R1V8_9HYPO</name>
<keyword evidence="2" id="KW-1185">Reference proteome</keyword>
<organism evidence="1 2">
    <name type="scientific">Lecanicillium saksenae</name>
    <dbReference type="NCBI Taxonomy" id="468837"/>
    <lineage>
        <taxon>Eukaryota</taxon>
        <taxon>Fungi</taxon>
        <taxon>Dikarya</taxon>
        <taxon>Ascomycota</taxon>
        <taxon>Pezizomycotina</taxon>
        <taxon>Sordariomycetes</taxon>
        <taxon>Hypocreomycetidae</taxon>
        <taxon>Hypocreales</taxon>
        <taxon>Cordycipitaceae</taxon>
        <taxon>Lecanicillium</taxon>
    </lineage>
</organism>
<gene>
    <name evidence="1" type="ORF">NLG97_g2719</name>
</gene>
<dbReference type="Proteomes" id="UP001148737">
    <property type="component" value="Unassembled WGS sequence"/>
</dbReference>